<feature type="region of interest" description="Disordered" evidence="1">
    <location>
        <begin position="1"/>
        <end position="20"/>
    </location>
</feature>
<evidence type="ECO:0000313" key="2">
    <source>
        <dbReference type="EMBL" id="MEN3238961.1"/>
    </source>
</evidence>
<dbReference type="RefSeq" id="WP_346013908.1">
    <property type="nucleotide sequence ID" value="NZ_JAQYXP010000010.1"/>
</dbReference>
<comment type="caution">
    <text evidence="2">The sequence shown here is derived from an EMBL/GenBank/DDBJ whole genome shotgun (WGS) entry which is preliminary data.</text>
</comment>
<dbReference type="EMBL" id="JAQYXP010000010">
    <property type="protein sequence ID" value="MEN3238961.1"/>
    <property type="molecule type" value="Genomic_DNA"/>
</dbReference>
<keyword evidence="3" id="KW-1185">Reference proteome</keyword>
<evidence type="ECO:0000313" key="3">
    <source>
        <dbReference type="Proteomes" id="UP001407347"/>
    </source>
</evidence>
<reference evidence="2 3" key="1">
    <citation type="journal article" date="2023" name="PLoS ONE">
        <title>Complete genome assembly of Hawai'i environmental nontuberculous mycobacteria reveals unexpected co-isolation with methylobacteria.</title>
        <authorList>
            <person name="Hendrix J."/>
            <person name="Epperson L.E."/>
            <person name="Tong E.I."/>
            <person name="Chan Y.L."/>
            <person name="Hasan N.A."/>
            <person name="Dawrs S.N."/>
            <person name="Norton G.J."/>
            <person name="Virdi R."/>
            <person name="Crooks J.L."/>
            <person name="Chan E.D."/>
            <person name="Honda J.R."/>
            <person name="Strong M."/>
        </authorList>
    </citation>
    <scope>NUCLEOTIDE SEQUENCE [LARGE SCALE GENOMIC DNA]</scope>
    <source>
        <strain evidence="2 3">NJH_HI04-1</strain>
    </source>
</reference>
<proteinExistence type="predicted"/>
<protein>
    <submittedName>
        <fullName evidence="2">Uncharacterized protein</fullName>
    </submittedName>
</protein>
<accession>A0ABV0A7Q4</accession>
<dbReference type="Proteomes" id="UP001407347">
    <property type="component" value="Unassembled WGS sequence"/>
</dbReference>
<gene>
    <name evidence="2" type="ORF">PUR29_36610</name>
</gene>
<organism evidence="2 3">
    <name type="scientific">Methylobacterium ajmalii</name>
    <dbReference type="NCBI Taxonomy" id="2738439"/>
    <lineage>
        <taxon>Bacteria</taxon>
        <taxon>Pseudomonadati</taxon>
        <taxon>Pseudomonadota</taxon>
        <taxon>Alphaproteobacteria</taxon>
        <taxon>Hyphomicrobiales</taxon>
        <taxon>Methylobacteriaceae</taxon>
        <taxon>Methylobacterium</taxon>
    </lineage>
</organism>
<sequence>MPNTVAASRRAAKGTREGDVHRSLYAKPETMELVRRIAFEDGTTAQALYREGLLLMLQKRGHCAGMSADDL</sequence>
<name>A0ABV0A7Q4_9HYPH</name>
<evidence type="ECO:0000256" key="1">
    <source>
        <dbReference type="SAM" id="MobiDB-lite"/>
    </source>
</evidence>